<dbReference type="AlphaFoldDB" id="A0AAP9WGA9"/>
<dbReference type="RefSeq" id="WP_192486000.1">
    <property type="nucleotide sequence ID" value="NZ_CP043889.1"/>
</dbReference>
<reference evidence="3" key="1">
    <citation type="submission" date="2019-09" db="EMBL/GenBank/DDBJ databases">
        <title>Comparative Genomics of Leptospira interrogans Reveals Genome Plasticity - A Common Adaptive Strategy for Survival in Various Hosts.</title>
        <authorList>
            <person name="Ramli S.R."/>
            <person name="Bunk B."/>
            <person name="Goris M."/>
            <person name="Bhuju S."/>
            <person name="Jarek M."/>
            <person name="Sproer C."/>
            <person name="Mustakim S."/>
            <person name="Strommenger B."/>
            <person name="Pessler F."/>
        </authorList>
    </citation>
    <scope>NUCLEOTIDE SEQUENCE</scope>
    <source>
        <strain evidence="3">782</strain>
        <plasmid evidence="3">p5</plasmid>
    </source>
</reference>
<keyword evidence="3" id="KW-0614">Plasmid</keyword>
<dbReference type="Proteomes" id="UP000663124">
    <property type="component" value="Plasmid p5"/>
</dbReference>
<dbReference type="InterPro" id="IPR046453">
    <property type="entry name" value="GpA_ATPase"/>
</dbReference>
<evidence type="ECO:0000313" key="4">
    <source>
        <dbReference type="Proteomes" id="UP000663124"/>
    </source>
</evidence>
<proteinExistence type="predicted"/>
<geneLocation type="plasmid" evidence="3 4">
    <name>p5</name>
</geneLocation>
<evidence type="ECO:0000259" key="1">
    <source>
        <dbReference type="Pfam" id="PF05876"/>
    </source>
</evidence>
<accession>A0AAP9WGA9</accession>
<evidence type="ECO:0000313" key="3">
    <source>
        <dbReference type="EMBL" id="QOI45138.1"/>
    </source>
</evidence>
<evidence type="ECO:0000259" key="2">
    <source>
        <dbReference type="Pfam" id="PF20454"/>
    </source>
</evidence>
<dbReference type="GO" id="GO:0004519">
    <property type="term" value="F:endonuclease activity"/>
    <property type="evidence" value="ECO:0007669"/>
    <property type="project" value="InterPro"/>
</dbReference>
<dbReference type="GO" id="GO:0016887">
    <property type="term" value="F:ATP hydrolysis activity"/>
    <property type="evidence" value="ECO:0007669"/>
    <property type="project" value="InterPro"/>
</dbReference>
<feature type="domain" description="Phage terminase large subunit GpA ATPase" evidence="1">
    <location>
        <begin position="34"/>
        <end position="236"/>
    </location>
</feature>
<name>A0AAP9WGA9_LEPIR</name>
<sequence length="515" mass="59785">MILAKTIHRNERNQKLTIEPGSFQWELYNEAWDQDVAIIKSTQCGITEWNIVTQLAMAEFGLAQFTVFPTEPDRNKFLSGKLEKSISYVPYYQDKIKKSESKITDNKYMKIYAGTNLVFVGSNSESGFTSVTADVATIEEMDTCDQKNIGMTAERLSNSEYRIQRWIGNPTHNGRGISTKHKHSDKRLWTIKHGCSHEIHPDPFKHLLHKESGIPIDPDWEWGKEPRLICDKCHRPFDRKSPGYWTPTATGRILGYHISKLFSTQVSMAEIVEHYQEGLADPDAMQRVYNGAFGLTYTTVGTQVTEEILNSNVDPTYKFPNTHKGPCLIGIDPGSRIHYTIWHQNFEHERWDLVCAGWTRSEEGLHDVIAQYNVQCGAIDAGPELELVRRLKQKYNWLWSVDYAKGATSTQTKEIVHLAERRISVNRTYEMDFVKSWLTRKSARLPIGIDKHDSEAFYQMMQAPIRKYDPIRYCYTWDEGSSDDHYYHTIVYFQQARKIWLYNRKKMGEPDRIKL</sequence>
<gene>
    <name evidence="3" type="ORF">Lepto782_23460</name>
</gene>
<dbReference type="InterPro" id="IPR046454">
    <property type="entry name" value="GpA_endonuclease"/>
</dbReference>
<dbReference type="Pfam" id="PF05876">
    <property type="entry name" value="GpA_ATPase"/>
    <property type="match status" value="1"/>
</dbReference>
<feature type="domain" description="Terminase large subunit GpA endonuclease" evidence="2">
    <location>
        <begin position="254"/>
        <end position="320"/>
    </location>
</feature>
<dbReference type="Pfam" id="PF20454">
    <property type="entry name" value="GpA_nuclease"/>
    <property type="match status" value="1"/>
</dbReference>
<protein>
    <submittedName>
        <fullName evidence="3">Terminase</fullName>
    </submittedName>
</protein>
<organism evidence="3 4">
    <name type="scientific">Leptospira interrogans serovar Canicola</name>
    <dbReference type="NCBI Taxonomy" id="211880"/>
    <lineage>
        <taxon>Bacteria</taxon>
        <taxon>Pseudomonadati</taxon>
        <taxon>Spirochaetota</taxon>
        <taxon>Spirochaetia</taxon>
        <taxon>Leptospirales</taxon>
        <taxon>Leptospiraceae</taxon>
        <taxon>Leptospira</taxon>
    </lineage>
</organism>
<dbReference type="EMBL" id="CP043889">
    <property type="protein sequence ID" value="QOI45138.1"/>
    <property type="molecule type" value="Genomic_DNA"/>
</dbReference>